<feature type="repeat" description="WD" evidence="5">
    <location>
        <begin position="556"/>
        <end position="587"/>
    </location>
</feature>
<keyword evidence="2 5" id="KW-0853">WD repeat</keyword>
<keyword evidence="4" id="KW-0539">Nucleus</keyword>
<dbReference type="Pfam" id="PF08625">
    <property type="entry name" value="Utp13"/>
    <property type="match status" value="1"/>
</dbReference>
<feature type="region of interest" description="Disordered" evidence="6">
    <location>
        <begin position="887"/>
        <end position="908"/>
    </location>
</feature>
<name>W4KLH4_HETIT</name>
<dbReference type="GeneID" id="20675769"/>
<dbReference type="AlphaFoldDB" id="W4KLH4"/>
<dbReference type="InterPro" id="IPR015943">
    <property type="entry name" value="WD40/YVTN_repeat-like_dom_sf"/>
</dbReference>
<dbReference type="KEGG" id="hir:HETIRDRAFT_447368"/>
<dbReference type="PROSITE" id="PS50082">
    <property type="entry name" value="WD_REPEATS_2"/>
    <property type="match status" value="8"/>
</dbReference>
<reference evidence="8 9" key="1">
    <citation type="journal article" date="2012" name="New Phytol.">
        <title>Insight into trade-off between wood decay and parasitism from the genome of a fungal forest pathogen.</title>
        <authorList>
            <person name="Olson A."/>
            <person name="Aerts A."/>
            <person name="Asiegbu F."/>
            <person name="Belbahri L."/>
            <person name="Bouzid O."/>
            <person name="Broberg A."/>
            <person name="Canback B."/>
            <person name="Coutinho P.M."/>
            <person name="Cullen D."/>
            <person name="Dalman K."/>
            <person name="Deflorio G."/>
            <person name="van Diepen L.T."/>
            <person name="Dunand C."/>
            <person name="Duplessis S."/>
            <person name="Durling M."/>
            <person name="Gonthier P."/>
            <person name="Grimwood J."/>
            <person name="Fossdal C.G."/>
            <person name="Hansson D."/>
            <person name="Henrissat B."/>
            <person name="Hietala A."/>
            <person name="Himmelstrand K."/>
            <person name="Hoffmeister D."/>
            <person name="Hogberg N."/>
            <person name="James T.Y."/>
            <person name="Karlsson M."/>
            <person name="Kohler A."/>
            <person name="Kues U."/>
            <person name="Lee Y.H."/>
            <person name="Lin Y.C."/>
            <person name="Lind M."/>
            <person name="Lindquist E."/>
            <person name="Lombard V."/>
            <person name="Lucas S."/>
            <person name="Lunden K."/>
            <person name="Morin E."/>
            <person name="Murat C."/>
            <person name="Park J."/>
            <person name="Raffaello T."/>
            <person name="Rouze P."/>
            <person name="Salamov A."/>
            <person name="Schmutz J."/>
            <person name="Solheim H."/>
            <person name="Stahlberg J."/>
            <person name="Velez H."/>
            <person name="de Vries R.P."/>
            <person name="Wiebenga A."/>
            <person name="Woodward S."/>
            <person name="Yakovlev I."/>
            <person name="Garbelotto M."/>
            <person name="Martin F."/>
            <person name="Grigoriev I.V."/>
            <person name="Stenlid J."/>
        </authorList>
    </citation>
    <scope>NUCLEOTIDE SEQUENCE [LARGE SCALE GENOMIC DNA]</scope>
    <source>
        <strain evidence="8 9">TC 32-1</strain>
    </source>
</reference>
<dbReference type="InterPro" id="IPR036322">
    <property type="entry name" value="WD40_repeat_dom_sf"/>
</dbReference>
<dbReference type="Gene3D" id="2.130.10.10">
    <property type="entry name" value="YVTN repeat-like/Quinoprotein amine dehydrogenase"/>
    <property type="match status" value="4"/>
</dbReference>
<dbReference type="CDD" id="cd00200">
    <property type="entry name" value="WD40"/>
    <property type="match status" value="1"/>
</dbReference>
<evidence type="ECO:0000256" key="3">
    <source>
        <dbReference type="ARBA" id="ARBA00022737"/>
    </source>
</evidence>
<evidence type="ECO:0000259" key="7">
    <source>
        <dbReference type="Pfam" id="PF08625"/>
    </source>
</evidence>
<feature type="compositionally biased region" description="Basic and acidic residues" evidence="6">
    <location>
        <begin position="898"/>
        <end position="908"/>
    </location>
</feature>
<dbReference type="EMBL" id="KI925454">
    <property type="protein sequence ID" value="ETW86677.1"/>
    <property type="molecule type" value="Genomic_DNA"/>
</dbReference>
<evidence type="ECO:0000256" key="6">
    <source>
        <dbReference type="SAM" id="MobiDB-lite"/>
    </source>
</evidence>
<dbReference type="Pfam" id="PF00400">
    <property type="entry name" value="WD40"/>
    <property type="match status" value="9"/>
</dbReference>
<dbReference type="PANTHER" id="PTHR19854:SF15">
    <property type="entry name" value="TRANSDUCIN BETA-LIKE PROTEIN 3"/>
    <property type="match status" value="1"/>
</dbReference>
<dbReference type="RefSeq" id="XP_009540676.1">
    <property type="nucleotide sequence ID" value="XM_009542381.1"/>
</dbReference>
<dbReference type="PRINTS" id="PR00320">
    <property type="entry name" value="GPROTEINBRPT"/>
</dbReference>
<dbReference type="InParanoid" id="W4KLH4"/>
<dbReference type="GO" id="GO:0034511">
    <property type="term" value="F:U3 snoRNA binding"/>
    <property type="evidence" value="ECO:0007669"/>
    <property type="project" value="TreeGrafter"/>
</dbReference>
<dbReference type="PROSITE" id="PS00678">
    <property type="entry name" value="WD_REPEATS_1"/>
    <property type="match status" value="3"/>
</dbReference>
<evidence type="ECO:0000313" key="8">
    <source>
        <dbReference type="EMBL" id="ETW86677.1"/>
    </source>
</evidence>
<feature type="repeat" description="WD" evidence="5">
    <location>
        <begin position="212"/>
        <end position="253"/>
    </location>
</feature>
<evidence type="ECO:0000313" key="9">
    <source>
        <dbReference type="Proteomes" id="UP000030671"/>
    </source>
</evidence>
<feature type="repeat" description="WD" evidence="5">
    <location>
        <begin position="107"/>
        <end position="148"/>
    </location>
</feature>
<feature type="repeat" description="WD" evidence="5">
    <location>
        <begin position="608"/>
        <end position="649"/>
    </location>
</feature>
<feature type="repeat" description="WD" evidence="5">
    <location>
        <begin position="680"/>
        <end position="702"/>
    </location>
</feature>
<evidence type="ECO:0000256" key="5">
    <source>
        <dbReference type="PROSITE-ProRule" id="PRU00221"/>
    </source>
</evidence>
<dbReference type="OrthoDB" id="5414888at2759"/>
<dbReference type="HOGENOM" id="CLU_009276_0_0_1"/>
<keyword evidence="3" id="KW-0677">Repeat</keyword>
<dbReference type="InterPro" id="IPR001680">
    <property type="entry name" value="WD40_rpt"/>
</dbReference>
<accession>W4KLH4</accession>
<sequence>MSSSTSKLKTAFKKARVIAPLYTGGPVAATPDGRNLVTCVGEEVILTDVDRGEEIARFVGDTESITSLCVTPSGTVLLVFTASMSLRVYDIPTSPRTSPIHPTRVVARAHDAPVHVCRADPTSTYLASGAADGTVKVWDIAHGFATHVLRGHGGVVSALAFSFPRAGLGMGLETPALKLATASVDTRVRVWDLAKTADGMRSGKAAKPEAVLEGHVSVPRGLDVSEDGRWLVSGGRDAVVLVWDLGKGQTKEKEKEKKGKGKEKEQGPVLAKTVTVLERVEALGLIGEYEEVQGVSGGKGSLRFYTAGEKGVVKVWDGKLGSVICVLGEEQPATSPEQEEQRQIMDVIHIPSATTVISIHADQNILFHSLRTASLSRQLVGFNDEIIDAAFLNSPSSSSASTHSHLALATNSSLIRLYSTSSLDARLLAGHTDIVLALAASTGARVFASGAKDRTARLWAPTVSSSSSESAAPSEGEWGWGCVAVCEGHAESVGALAFARGDAGGDGDGGEKGPRFMFTGSQDRTIKMWDLSSVPASHSRGGAAAEAVKCKSLCTHKVHEKDINALDVSPNGALLASGSQDRTAKVFGITFSAAAAGTRGEIALLGTCRGHKRGVWSVRFARHERVLASGGGDRTVRLWSLEDFACLKVLEGHANSVLRVEWLSGADAAQGQGRQRPAQVVSAAADGLVKVWDSRTEECIATLDGHEDKVWALAVSKDERTIVSGAADSVVNFWEDCTEEQEAARESERAELVLKYASRHFAIILIRSEQDFQNYVALHDYRRAIELALALAQPGRLLALFRDVAASASASEPGAGGEGSLTGHPAVDEVVRALHPADLARLLRFVRDWNARAASAAIAQRVLHAVVKLRAVEDVVRAFEGAGAPVVSGSGSGEDGGEGNRKRGGKEEQGGVRELLEALIPYTERHLARMERLVQESYVVDYVLGEMDDGLDGGEDVEEEGMDVDVGVGIAAGVVG</sequence>
<keyword evidence="9" id="KW-1185">Reference proteome</keyword>
<gene>
    <name evidence="8" type="ORF">HETIRDRAFT_447368</name>
</gene>
<evidence type="ECO:0000256" key="1">
    <source>
        <dbReference type="ARBA" id="ARBA00004604"/>
    </source>
</evidence>
<dbReference type="GO" id="GO:0032040">
    <property type="term" value="C:small-subunit processome"/>
    <property type="evidence" value="ECO:0007669"/>
    <property type="project" value="InterPro"/>
</dbReference>
<dbReference type="GO" id="GO:0030686">
    <property type="term" value="C:90S preribosome"/>
    <property type="evidence" value="ECO:0007669"/>
    <property type="project" value="TreeGrafter"/>
</dbReference>
<comment type="subcellular location">
    <subcellularLocation>
        <location evidence="1">Nucleus</location>
        <location evidence="1">Nucleolus</location>
    </subcellularLocation>
</comment>
<organism evidence="8 9">
    <name type="scientific">Heterobasidion irregulare (strain TC 32-1)</name>
    <dbReference type="NCBI Taxonomy" id="747525"/>
    <lineage>
        <taxon>Eukaryota</taxon>
        <taxon>Fungi</taxon>
        <taxon>Dikarya</taxon>
        <taxon>Basidiomycota</taxon>
        <taxon>Agaricomycotina</taxon>
        <taxon>Agaricomycetes</taxon>
        <taxon>Russulales</taxon>
        <taxon>Bondarzewiaceae</taxon>
        <taxon>Heterobasidion</taxon>
        <taxon>Heterobasidion annosum species complex</taxon>
    </lineage>
</organism>
<dbReference type="InterPro" id="IPR013934">
    <property type="entry name" value="Utp13_C"/>
</dbReference>
<feature type="repeat" description="WD" evidence="5">
    <location>
        <begin position="703"/>
        <end position="735"/>
    </location>
</feature>
<protein>
    <recommendedName>
        <fullName evidence="7">U3 small nucleolar RNA-associated protein 13 C-terminal domain-containing protein</fullName>
    </recommendedName>
</protein>
<dbReference type="STRING" id="747525.W4KLH4"/>
<feature type="repeat" description="WD" evidence="5">
    <location>
        <begin position="515"/>
        <end position="539"/>
    </location>
</feature>
<dbReference type="SUPFAM" id="SSF50978">
    <property type="entry name" value="WD40 repeat-like"/>
    <property type="match status" value="1"/>
</dbReference>
<dbReference type="FunCoup" id="W4KLH4">
    <property type="interactions" value="667"/>
</dbReference>
<dbReference type="PROSITE" id="PS50294">
    <property type="entry name" value="WD_REPEATS_REGION"/>
    <property type="match status" value="5"/>
</dbReference>
<dbReference type="Proteomes" id="UP000030671">
    <property type="component" value="Unassembled WGS sequence"/>
</dbReference>
<dbReference type="eggNOG" id="KOG0319">
    <property type="taxonomic scope" value="Eukaryota"/>
</dbReference>
<dbReference type="InterPro" id="IPR020472">
    <property type="entry name" value="WD40_PAC1"/>
</dbReference>
<dbReference type="GO" id="GO:0000480">
    <property type="term" value="P:endonucleolytic cleavage in 5'-ETS of tricistronic rRNA transcript (SSU-rRNA, 5.8S rRNA, LSU-rRNA)"/>
    <property type="evidence" value="ECO:0007669"/>
    <property type="project" value="TreeGrafter"/>
</dbReference>
<dbReference type="InterPro" id="IPR019775">
    <property type="entry name" value="WD40_repeat_CS"/>
</dbReference>
<feature type="domain" description="U3 small nucleolar RNA-associated protein 13 C-terminal" evidence="7">
    <location>
        <begin position="769"/>
        <end position="947"/>
    </location>
</feature>
<evidence type="ECO:0000256" key="4">
    <source>
        <dbReference type="ARBA" id="ARBA00023242"/>
    </source>
</evidence>
<dbReference type="GO" id="GO:0000472">
    <property type="term" value="P:endonucleolytic cleavage to generate mature 5'-end of SSU-rRNA from (SSU-rRNA, 5.8S rRNA, LSU-rRNA)"/>
    <property type="evidence" value="ECO:0007669"/>
    <property type="project" value="TreeGrafter"/>
</dbReference>
<feature type="repeat" description="WD" evidence="5">
    <location>
        <begin position="428"/>
        <end position="459"/>
    </location>
</feature>
<dbReference type="SUPFAM" id="SSF50998">
    <property type="entry name" value="Quinoprotein alcohol dehydrogenase-like"/>
    <property type="match status" value="2"/>
</dbReference>
<evidence type="ECO:0000256" key="2">
    <source>
        <dbReference type="ARBA" id="ARBA00022574"/>
    </source>
</evidence>
<proteinExistence type="predicted"/>
<dbReference type="InterPro" id="IPR011047">
    <property type="entry name" value="Quinoprotein_ADH-like_sf"/>
</dbReference>
<dbReference type="PANTHER" id="PTHR19854">
    <property type="entry name" value="TRANSDUCIN BETA-LIKE 3"/>
    <property type="match status" value="1"/>
</dbReference>
<dbReference type="SMART" id="SM00320">
    <property type="entry name" value="WD40"/>
    <property type="match status" value="12"/>
</dbReference>